<dbReference type="KEGG" id="hte:Hydth_0306"/>
<proteinExistence type="inferred from homology"/>
<evidence type="ECO:0000256" key="1">
    <source>
        <dbReference type="ARBA" id="ARBA00007358"/>
    </source>
</evidence>
<evidence type="ECO:0000259" key="4">
    <source>
        <dbReference type="Pfam" id="PF25137"/>
    </source>
</evidence>
<dbReference type="SUPFAM" id="SSF56796">
    <property type="entry name" value="Dehydroquinate synthase-like"/>
    <property type="match status" value="1"/>
</dbReference>
<dbReference type="Gene3D" id="3.40.50.1970">
    <property type="match status" value="1"/>
</dbReference>
<reference evidence="5 6" key="1">
    <citation type="journal article" date="2010" name="J. Bacteriol.">
        <title>Complete genome sequence of the thermophilic, obligately chemolithoautotrophic hydrogen-oxidizing bacterium Hydrogenobacter thermophilus TK-6.</title>
        <authorList>
            <person name="Arai H."/>
            <person name="Kanbe H."/>
            <person name="Ishii M."/>
            <person name="Igarashi Y."/>
        </authorList>
    </citation>
    <scope>NUCLEOTIDE SEQUENCE [LARGE SCALE GENOMIC DNA]</scope>
    <source>
        <strain evidence="6">DSM 6534 / IAM 12695 / TK-6 [Tokyo]</strain>
    </source>
</reference>
<dbReference type="PANTHER" id="PTHR11496">
    <property type="entry name" value="ALCOHOL DEHYDROGENASE"/>
    <property type="match status" value="1"/>
</dbReference>
<gene>
    <name evidence="5" type="ordered locus">HTH_0308</name>
</gene>
<dbReference type="Pfam" id="PF25137">
    <property type="entry name" value="ADH_Fe_C"/>
    <property type="match status" value="1"/>
</dbReference>
<dbReference type="GO" id="GO:0046872">
    <property type="term" value="F:metal ion binding"/>
    <property type="evidence" value="ECO:0007669"/>
    <property type="project" value="InterPro"/>
</dbReference>
<dbReference type="OrthoDB" id="9804734at2"/>
<evidence type="ECO:0000259" key="3">
    <source>
        <dbReference type="Pfam" id="PF00465"/>
    </source>
</evidence>
<dbReference type="EMBL" id="AP011112">
    <property type="protein sequence ID" value="BAI68775.1"/>
    <property type="molecule type" value="Genomic_DNA"/>
</dbReference>
<dbReference type="Proteomes" id="UP000002574">
    <property type="component" value="Chromosome"/>
</dbReference>
<dbReference type="FunFam" id="3.40.50.1970:FF:000003">
    <property type="entry name" value="Alcohol dehydrogenase, iron-containing"/>
    <property type="match status" value="1"/>
</dbReference>
<dbReference type="RefSeq" id="WP_012962958.1">
    <property type="nucleotide sequence ID" value="NC_013799.1"/>
</dbReference>
<evidence type="ECO:0000313" key="5">
    <source>
        <dbReference type="EMBL" id="BAI68775.1"/>
    </source>
</evidence>
<sequence>MSEFEFYLPVEVVFGAGCVSKVGQIARRFGFKALIITGKKSTKENGALDRVLDSLRKAGVGEVLVFDGIETNPTDKLVNEASQMAVREKVDFIIGLGGGSALDTAKAVSIVSSNEGYAWDYVNYPEGPRLIPFLNRPVICIPTTAGTGSEVNRYSVISNPIRREKLVISHSLNYPRVAIVDPELTVSMNPRLTAITGIDAFMHALESFTNRAYNPLADELAIRSAKIIKDWLPVAIEEPQNLKAREMMSYAAMLAGIAIDKKRVALIHAMEHPVSAHYPHVIHGEGLAALAPAVTEFNHRGNPEKYGLFAEALGYPRKAFKAVDVVIDLLQKVNLRVSLKSLGVRRESIEKLAEDVCLLSWNSFHLNPVEPSQEDIYRLYNRAYEGF</sequence>
<organism evidence="5 6">
    <name type="scientific">Hydrogenobacter thermophilus (strain DSM 6534 / IAM 12695 / TK-6)</name>
    <dbReference type="NCBI Taxonomy" id="608538"/>
    <lineage>
        <taxon>Bacteria</taxon>
        <taxon>Pseudomonadati</taxon>
        <taxon>Aquificota</taxon>
        <taxon>Aquificia</taxon>
        <taxon>Aquificales</taxon>
        <taxon>Aquificaceae</taxon>
        <taxon>Hydrogenobacter</taxon>
    </lineage>
</organism>
<dbReference type="eggNOG" id="COG1454">
    <property type="taxonomic scope" value="Bacteria"/>
</dbReference>
<keyword evidence="6" id="KW-1185">Reference proteome</keyword>
<dbReference type="InterPro" id="IPR001670">
    <property type="entry name" value="ADH_Fe/GldA"/>
</dbReference>
<keyword evidence="2" id="KW-0560">Oxidoreductase</keyword>
<dbReference type="InterPro" id="IPR039697">
    <property type="entry name" value="Alcohol_dehydrogenase_Fe"/>
</dbReference>
<evidence type="ECO:0000313" key="6">
    <source>
        <dbReference type="Proteomes" id="UP000002574"/>
    </source>
</evidence>
<feature type="domain" description="Alcohol dehydrogenase iron-type/glycerol dehydrogenase GldA" evidence="3">
    <location>
        <begin position="9"/>
        <end position="182"/>
    </location>
</feature>
<dbReference type="Pfam" id="PF00465">
    <property type="entry name" value="Fe-ADH"/>
    <property type="match status" value="1"/>
</dbReference>
<protein>
    <submittedName>
        <fullName evidence="5">Iron-containing alcohol dehydrogenase</fullName>
    </submittedName>
</protein>
<accession>D3DG23</accession>
<dbReference type="GO" id="GO:0004022">
    <property type="term" value="F:alcohol dehydrogenase (NAD+) activity"/>
    <property type="evidence" value="ECO:0007669"/>
    <property type="project" value="TreeGrafter"/>
</dbReference>
<evidence type="ECO:0000256" key="2">
    <source>
        <dbReference type="ARBA" id="ARBA00023002"/>
    </source>
</evidence>
<feature type="domain" description="Fe-containing alcohol dehydrogenase-like C-terminal" evidence="4">
    <location>
        <begin position="193"/>
        <end position="384"/>
    </location>
</feature>
<dbReference type="AlphaFoldDB" id="D3DG23"/>
<dbReference type="InterPro" id="IPR056798">
    <property type="entry name" value="ADH_Fe_C"/>
</dbReference>
<name>D3DG23_HYDTT</name>
<dbReference type="KEGG" id="hth:HTH_0308"/>
<dbReference type="STRING" id="608538.HTH_0308"/>
<dbReference type="PANTHER" id="PTHR11496:SF104">
    <property type="entry name" value="3-DEOXY-ALPHA-D-MANNO-OCTULOSONATE 8-OXIDASE"/>
    <property type="match status" value="1"/>
</dbReference>
<dbReference type="Gene3D" id="1.20.1090.10">
    <property type="entry name" value="Dehydroquinate synthase-like - alpha domain"/>
    <property type="match status" value="1"/>
</dbReference>
<comment type="similarity">
    <text evidence="1">Belongs to the iron-containing alcohol dehydrogenase family.</text>
</comment>
<dbReference type="CDD" id="cd08185">
    <property type="entry name" value="Fe-ADH-like"/>
    <property type="match status" value="1"/>
</dbReference>